<proteinExistence type="inferred from homology"/>
<dbReference type="Pfam" id="PF01979">
    <property type="entry name" value="Amidohydro_1"/>
    <property type="match status" value="1"/>
</dbReference>
<dbReference type="InterPro" id="IPR011059">
    <property type="entry name" value="Metal-dep_hydrolase_composite"/>
</dbReference>
<dbReference type="PANTHER" id="PTHR11113:SF14">
    <property type="entry name" value="N-ACETYLGLUCOSAMINE-6-PHOSPHATE DEACETYLASE"/>
    <property type="match status" value="1"/>
</dbReference>
<gene>
    <name evidence="4" type="ORF">SPIRO4BDMA_40056</name>
</gene>
<dbReference type="AlphaFoldDB" id="A0A3P3XMF6"/>
<sequence length="412" mass="44436">MTHNNSSATYIIEGADLIFPDAIMPHATLAVFEGRIAHILADHELSSPLDPAKLDPSFEGAPVLHVSDAFVVPSLVEMHVHGCGSWGFERVSGPEELLGAARFLEERGVGCFVPTILWEERALSSLVAAIEASGLPRERLPGIYLEGPFVNPAKRGGIQPGNIRPIDPSLAKKILDASQGLLKISTLAPELDGIESVYRIFQGAGVLVSLGHSDAKLQSLKLPGHPYSITHLFNAMSGIDHREGGLANLAFSQSPDYVEVNGDGIHVNATSLKLSARAISKDSLILISDAVIGAGMPHGRFRYYEHDVVSTERGVRYADTDVLMGSNRLGMDIVRNFTAQAGVPLWRAVRAMSLVPRRALGMAKDYGSIEIGKVADIFIWDKEMEIATRPEALLASGESFSRDSRSQFGAKL</sequence>
<dbReference type="InterPro" id="IPR032466">
    <property type="entry name" value="Metal_Hydrolase"/>
</dbReference>
<feature type="domain" description="Amidohydrolase-related" evidence="3">
    <location>
        <begin position="70"/>
        <end position="385"/>
    </location>
</feature>
<protein>
    <submittedName>
        <fullName evidence="4">Putative N-acetylglucosamine-6-phosphate deacetylase</fullName>
        <ecNumber evidence="4">3.5.1.25</ecNumber>
    </submittedName>
</protein>
<dbReference type="PANTHER" id="PTHR11113">
    <property type="entry name" value="N-ACETYLGLUCOSAMINE-6-PHOSPHATE DEACETYLASE"/>
    <property type="match status" value="1"/>
</dbReference>
<comment type="similarity">
    <text evidence="1">Belongs to the metallo-dependent hydrolases superfamily. NagA family.</text>
</comment>
<dbReference type="Gene3D" id="3.20.20.140">
    <property type="entry name" value="Metal-dependent hydrolases"/>
    <property type="match status" value="1"/>
</dbReference>
<dbReference type="SUPFAM" id="SSF51556">
    <property type="entry name" value="Metallo-dependent hydrolases"/>
    <property type="match status" value="1"/>
</dbReference>
<keyword evidence="2 4" id="KW-0378">Hydrolase</keyword>
<dbReference type="Gene3D" id="2.30.40.10">
    <property type="entry name" value="Urease, subunit C, domain 1"/>
    <property type="match status" value="1"/>
</dbReference>
<evidence type="ECO:0000256" key="1">
    <source>
        <dbReference type="ARBA" id="ARBA00010716"/>
    </source>
</evidence>
<evidence type="ECO:0000313" key="4">
    <source>
        <dbReference type="EMBL" id="SLM17487.1"/>
    </source>
</evidence>
<evidence type="ECO:0000256" key="2">
    <source>
        <dbReference type="ARBA" id="ARBA00022801"/>
    </source>
</evidence>
<organism evidence="4">
    <name type="scientific">uncultured spirochete</name>
    <dbReference type="NCBI Taxonomy" id="156406"/>
    <lineage>
        <taxon>Bacteria</taxon>
        <taxon>Pseudomonadati</taxon>
        <taxon>Spirochaetota</taxon>
        <taxon>Spirochaetia</taxon>
        <taxon>Spirochaetales</taxon>
        <taxon>environmental samples</taxon>
    </lineage>
</organism>
<dbReference type="EMBL" id="FWDO01000004">
    <property type="protein sequence ID" value="SLM17487.1"/>
    <property type="molecule type" value="Genomic_DNA"/>
</dbReference>
<dbReference type="EC" id="3.5.1.25" evidence="4"/>
<evidence type="ECO:0000259" key="3">
    <source>
        <dbReference type="Pfam" id="PF01979"/>
    </source>
</evidence>
<dbReference type="GO" id="GO:0008448">
    <property type="term" value="F:N-acetylglucosamine-6-phosphate deacetylase activity"/>
    <property type="evidence" value="ECO:0007669"/>
    <property type="project" value="UniProtKB-EC"/>
</dbReference>
<dbReference type="SUPFAM" id="SSF51338">
    <property type="entry name" value="Composite domain of metallo-dependent hydrolases"/>
    <property type="match status" value="1"/>
</dbReference>
<name>A0A3P3XMF6_9SPIR</name>
<dbReference type="GO" id="GO:0006046">
    <property type="term" value="P:N-acetylglucosamine catabolic process"/>
    <property type="evidence" value="ECO:0007669"/>
    <property type="project" value="TreeGrafter"/>
</dbReference>
<reference evidence="4" key="1">
    <citation type="submission" date="2017-02" db="EMBL/GenBank/DDBJ databases">
        <authorList>
            <person name="Regsiter A."/>
            <person name="William W."/>
        </authorList>
    </citation>
    <scope>NUCLEOTIDE SEQUENCE</scope>
    <source>
        <strain evidence="4">BdmA 4</strain>
    </source>
</reference>
<accession>A0A3P3XMF6</accession>
<dbReference type="InterPro" id="IPR006680">
    <property type="entry name" value="Amidohydro-rel"/>
</dbReference>